<dbReference type="PANTHER" id="PTHR14969:SF13">
    <property type="entry name" value="AT30094P"/>
    <property type="match status" value="1"/>
</dbReference>
<dbReference type="InterPro" id="IPR036938">
    <property type="entry name" value="PAP2/HPO_sf"/>
</dbReference>
<evidence type="ECO:0000313" key="3">
    <source>
        <dbReference type="Proteomes" id="UP001325680"/>
    </source>
</evidence>
<dbReference type="SMART" id="SM00014">
    <property type="entry name" value="acidPPc"/>
    <property type="match status" value="1"/>
</dbReference>
<dbReference type="InterPro" id="IPR000326">
    <property type="entry name" value="PAP2/HPO"/>
</dbReference>
<dbReference type="PANTHER" id="PTHR14969">
    <property type="entry name" value="SPHINGOSINE-1-PHOSPHATE PHOSPHOHYDROLASE"/>
    <property type="match status" value="1"/>
</dbReference>
<accession>A0ABZ0W8I0</accession>
<dbReference type="EMBL" id="CP139960">
    <property type="protein sequence ID" value="WQD37832.1"/>
    <property type="molecule type" value="Genomic_DNA"/>
</dbReference>
<evidence type="ECO:0000313" key="2">
    <source>
        <dbReference type="EMBL" id="WQD37832.1"/>
    </source>
</evidence>
<name>A0ABZ0W8I0_9BACT</name>
<proteinExistence type="predicted"/>
<dbReference type="Gene3D" id="1.20.144.10">
    <property type="entry name" value="Phosphatidic acid phosphatase type 2/haloperoxidase"/>
    <property type="match status" value="1"/>
</dbReference>
<dbReference type="SUPFAM" id="SSF48317">
    <property type="entry name" value="Acid phosphatase/Vanadium-dependent haloperoxidase"/>
    <property type="match status" value="1"/>
</dbReference>
<feature type="domain" description="Phosphatidic acid phosphatase type 2/haloperoxidase" evidence="1">
    <location>
        <begin position="139"/>
        <end position="253"/>
    </location>
</feature>
<reference evidence="2 3" key="1">
    <citation type="submission" date="2023-12" db="EMBL/GenBank/DDBJ databases">
        <title>Genome sequencing and assembly of bacterial species from a model synthetic community.</title>
        <authorList>
            <person name="Hogle S.L."/>
        </authorList>
    </citation>
    <scope>NUCLEOTIDE SEQUENCE [LARGE SCALE GENOMIC DNA]</scope>
    <source>
        <strain evidence="2 3">HAMBI_3031</strain>
    </source>
</reference>
<organism evidence="2 3">
    <name type="scientific">Niabella yanshanensis</name>
    <dbReference type="NCBI Taxonomy" id="577386"/>
    <lineage>
        <taxon>Bacteria</taxon>
        <taxon>Pseudomonadati</taxon>
        <taxon>Bacteroidota</taxon>
        <taxon>Chitinophagia</taxon>
        <taxon>Chitinophagales</taxon>
        <taxon>Chitinophagaceae</taxon>
        <taxon>Niabella</taxon>
    </lineage>
</organism>
<keyword evidence="3" id="KW-1185">Reference proteome</keyword>
<protein>
    <submittedName>
        <fullName evidence="2">Phosphatase PAP2 family protein</fullName>
    </submittedName>
</protein>
<sequence length="266" mass="29269">MIIYIFITQLAEAQTDSSSIPNPALPDSSAIISATDTATYYKLNKDYIKSFIPALTYTLSRPAHWDKKEWMRFSLLAAGTGALLLADWEIRNVVQHNRSNAGESFARVVEPFGNTYGLYLFPAMYAVGAITKQPKIESAGLTGAKALAISTVIYTASKKLIRRNRPDAASSSWDYAAPFAKPGYTSSPSGHSNTIFTAATLIALEFKDHKWVGPLAYTIATATAASRIYHNRHWASDVVLGSLMGHFVTKAVWKASQKKPRRVPKY</sequence>
<gene>
    <name evidence="2" type="ORF">U0035_19375</name>
</gene>
<dbReference type="RefSeq" id="WP_162817831.1">
    <property type="nucleotide sequence ID" value="NZ_CP139960.1"/>
</dbReference>
<dbReference type="Proteomes" id="UP001325680">
    <property type="component" value="Chromosome"/>
</dbReference>
<dbReference type="Pfam" id="PF01569">
    <property type="entry name" value="PAP2"/>
    <property type="match status" value="1"/>
</dbReference>
<evidence type="ECO:0000259" key="1">
    <source>
        <dbReference type="SMART" id="SM00014"/>
    </source>
</evidence>